<dbReference type="Gene3D" id="3.90.226.30">
    <property type="match status" value="1"/>
</dbReference>
<reference evidence="3 4" key="1">
    <citation type="journal article" date="2015" name="J. Biotechnol.">
        <title>Complete genome sequence of a malodorant-producing acetogen, Clostridium scatologenes ATCC 25775(T).</title>
        <authorList>
            <person name="Zhu Z."/>
            <person name="Guo T."/>
            <person name="Zheng H."/>
            <person name="Song T."/>
            <person name="Ouyang P."/>
            <person name="Xie J."/>
        </authorList>
    </citation>
    <scope>NUCLEOTIDE SEQUENCE [LARGE SCALE GENOMIC DNA]</scope>
    <source>
        <strain evidence="3 4">ATCC 25775</strain>
    </source>
</reference>
<gene>
    <name evidence="3" type="ORF">CSCA_1172</name>
</gene>
<dbReference type="STRING" id="1548.CSCA_1172"/>
<dbReference type="NCBIfam" id="NF033504">
    <property type="entry name" value="Ni_dep_LarA"/>
    <property type="match status" value="1"/>
</dbReference>
<dbReference type="AlphaFoldDB" id="A0A0E3M722"/>
<dbReference type="RefSeq" id="WP_029159776.1">
    <property type="nucleotide sequence ID" value="NZ_CP009933.1"/>
</dbReference>
<evidence type="ECO:0000259" key="2">
    <source>
        <dbReference type="Pfam" id="PF21113"/>
    </source>
</evidence>
<dbReference type="PANTHER" id="PTHR33171:SF17">
    <property type="entry name" value="LARA-LIKE N-TERMINAL DOMAIN-CONTAINING PROTEIN"/>
    <property type="match status" value="1"/>
</dbReference>
<dbReference type="Gene3D" id="3.40.50.11440">
    <property type="match status" value="1"/>
</dbReference>
<feature type="domain" description="LarA-like N-terminal" evidence="1">
    <location>
        <begin position="8"/>
        <end position="206"/>
    </location>
</feature>
<dbReference type="InterPro" id="IPR018657">
    <property type="entry name" value="LarA-like_N"/>
</dbReference>
<dbReference type="PANTHER" id="PTHR33171">
    <property type="entry name" value="LAR_N DOMAIN-CONTAINING PROTEIN"/>
    <property type="match status" value="1"/>
</dbReference>
<protein>
    <submittedName>
        <fullName evidence="3">Uncharacterized protein</fullName>
    </submittedName>
</protein>
<dbReference type="InterPro" id="IPR048068">
    <property type="entry name" value="LarA-like"/>
</dbReference>
<accession>A0A0E3M722</accession>
<dbReference type="Proteomes" id="UP000033115">
    <property type="component" value="Chromosome"/>
</dbReference>
<dbReference type="InterPro" id="IPR047926">
    <property type="entry name" value="Ni_dep_LarA"/>
</dbReference>
<evidence type="ECO:0000313" key="3">
    <source>
        <dbReference type="EMBL" id="AKA68297.1"/>
    </source>
</evidence>
<dbReference type="InterPro" id="IPR048520">
    <property type="entry name" value="LarA_C"/>
</dbReference>
<feature type="domain" description="Lactate racemase C-terminal" evidence="2">
    <location>
        <begin position="282"/>
        <end position="420"/>
    </location>
</feature>
<organism evidence="3 4">
    <name type="scientific">Clostridium scatologenes</name>
    <dbReference type="NCBI Taxonomy" id="1548"/>
    <lineage>
        <taxon>Bacteria</taxon>
        <taxon>Bacillati</taxon>
        <taxon>Bacillota</taxon>
        <taxon>Clostridia</taxon>
        <taxon>Eubacteriales</taxon>
        <taxon>Clostridiaceae</taxon>
        <taxon>Clostridium</taxon>
    </lineage>
</organism>
<dbReference type="Pfam" id="PF09861">
    <property type="entry name" value="Lar_N"/>
    <property type="match status" value="1"/>
</dbReference>
<dbReference type="EMBL" id="CP009933">
    <property type="protein sequence ID" value="AKA68297.1"/>
    <property type="molecule type" value="Genomic_DNA"/>
</dbReference>
<name>A0A0E3M722_CLOSL</name>
<keyword evidence="4" id="KW-1185">Reference proteome</keyword>
<dbReference type="InterPro" id="IPR043166">
    <property type="entry name" value="LarA-like_C"/>
</dbReference>
<proteinExistence type="predicted"/>
<evidence type="ECO:0000313" key="4">
    <source>
        <dbReference type="Proteomes" id="UP000033115"/>
    </source>
</evidence>
<dbReference type="HOGENOM" id="CLU_050189_0_0_9"/>
<evidence type="ECO:0000259" key="1">
    <source>
        <dbReference type="Pfam" id="PF09861"/>
    </source>
</evidence>
<dbReference type="GO" id="GO:0050043">
    <property type="term" value="F:lactate racemase activity"/>
    <property type="evidence" value="ECO:0007669"/>
    <property type="project" value="InterPro"/>
</dbReference>
<sequence>MKKVEMNYGSTAMEVCVEEKNLIGVIESNKLKEEKSEDEIIKEALENPIGSARLKELVHQGEKVCVVIPDVTRAWQKTDKYLNKVVEEINAGGVQDKDIVFISALGSHRKQTREEHEKLLGEKLAARFEVIDHDCYDKDNLVYLGETTYGNSVYINKIAMECDHIVITGGIVYHLLAGYAGGKKTILPGISGAETIMKNHSLSLNDNLGESIRDGVYPGGIENNPVHQDMLQAASFVRPTFMFNVVMGSEGQIAAAVAGNYISAHEKGMEILKNIDGVGIKEKADLVIASSGGYPKDINLYQATKTLTNAREAINQGGYMIALLECREGLGGGKEIQDLILNYDNIFDREKFVRNNFSIGKFIAYCMCETAYKFKVILVSDIKQELVKNANITVVKTVEEALEIVYKEKGENIKTYLMPHAANTLPILIK</sequence>
<dbReference type="Pfam" id="PF21113">
    <property type="entry name" value="LarA_C"/>
    <property type="match status" value="1"/>
</dbReference>
<dbReference type="KEGG" id="csq:CSCA_1172"/>